<dbReference type="STRING" id="109264.A0A1F8A745"/>
<dbReference type="Proteomes" id="UP000179179">
    <property type="component" value="Unassembled WGS sequence"/>
</dbReference>
<dbReference type="OrthoDB" id="10260017at2759"/>
<dbReference type="EMBL" id="LYCR01000025">
    <property type="protein sequence ID" value="OGM47175.1"/>
    <property type="molecule type" value="Genomic_DNA"/>
</dbReference>
<dbReference type="PANTHER" id="PTHR11786:SF0">
    <property type="entry name" value="ARYLAMINE N-ACETYLTRANSFERASE 4-RELATED"/>
    <property type="match status" value="1"/>
</dbReference>
<dbReference type="AlphaFoldDB" id="A0A1F8A745"/>
<evidence type="ECO:0000256" key="1">
    <source>
        <dbReference type="ARBA" id="ARBA00006547"/>
    </source>
</evidence>
<dbReference type="Gene3D" id="3.30.2140.20">
    <property type="match status" value="1"/>
</dbReference>
<organism evidence="2 3">
    <name type="scientific">Aspergillus bombycis</name>
    <dbReference type="NCBI Taxonomy" id="109264"/>
    <lineage>
        <taxon>Eukaryota</taxon>
        <taxon>Fungi</taxon>
        <taxon>Dikarya</taxon>
        <taxon>Ascomycota</taxon>
        <taxon>Pezizomycotina</taxon>
        <taxon>Eurotiomycetes</taxon>
        <taxon>Eurotiomycetidae</taxon>
        <taxon>Eurotiales</taxon>
        <taxon>Aspergillaceae</taxon>
        <taxon>Aspergillus</taxon>
    </lineage>
</organism>
<dbReference type="PANTHER" id="PTHR11786">
    <property type="entry name" value="N-HYDROXYARYLAMINE O-ACETYLTRANSFERASE"/>
    <property type="match status" value="1"/>
</dbReference>
<comment type="similarity">
    <text evidence="1">Belongs to the arylamine N-acetyltransferase family.</text>
</comment>
<keyword evidence="3" id="KW-1185">Reference proteome</keyword>
<dbReference type="Pfam" id="PF00797">
    <property type="entry name" value="Acetyltransf_2"/>
    <property type="match status" value="1"/>
</dbReference>
<evidence type="ECO:0000313" key="2">
    <source>
        <dbReference type="EMBL" id="OGM47175.1"/>
    </source>
</evidence>
<sequence>MEAPAFKQEFVQASHYSTTQISQWLKYIRLPQSLSQYIQCPTEIPKTAECLCILMRCQLTTYPYENLSVHYSSTHLVNIHPDVLYEKMMGPNSGRRGGYCMELSIFFYHMLRGLGFNVFMTGVRNRSRTGGIPGGQYLGWTHIVNIVHLPSHEKYSLDVAFGGDGPTSPLPLDDECKVVQNLGPQQVCLVHENIPMQQPNSPKFWIYQYRNGADREWNSFYSFTEIEFFQEDFEVMNWFASSKTIHRWMVMVVRFLREGESLLFEDKTPKSSTEVKIIGKVILVNNVVKANMGGKSQTICVLGSEAARLQALRDYFGIDLTSEQRESIHGWDMALEQ</sequence>
<accession>A0A1F8A745</accession>
<protein>
    <submittedName>
        <fullName evidence="2">Uncharacterized protein</fullName>
    </submittedName>
</protein>
<evidence type="ECO:0000313" key="3">
    <source>
        <dbReference type="Proteomes" id="UP000179179"/>
    </source>
</evidence>
<comment type="caution">
    <text evidence="2">The sequence shown here is derived from an EMBL/GenBank/DDBJ whole genome shotgun (WGS) entry which is preliminary data.</text>
</comment>
<gene>
    <name evidence="2" type="ORF">ABOM_003975</name>
</gene>
<dbReference type="GeneID" id="34447365"/>
<dbReference type="InterPro" id="IPR038765">
    <property type="entry name" value="Papain-like_cys_pep_sf"/>
</dbReference>
<dbReference type="InterPro" id="IPR001447">
    <property type="entry name" value="Arylamine_N-AcTrfase"/>
</dbReference>
<name>A0A1F8A745_9EURO</name>
<dbReference type="GO" id="GO:0016407">
    <property type="term" value="F:acetyltransferase activity"/>
    <property type="evidence" value="ECO:0007669"/>
    <property type="project" value="InterPro"/>
</dbReference>
<dbReference type="SUPFAM" id="SSF54001">
    <property type="entry name" value="Cysteine proteinases"/>
    <property type="match status" value="1"/>
</dbReference>
<proteinExistence type="inferred from homology"/>
<dbReference type="RefSeq" id="XP_022390892.1">
    <property type="nucleotide sequence ID" value="XM_022531105.1"/>
</dbReference>
<reference evidence="2 3" key="1">
    <citation type="journal article" date="2016" name="Genome Biol. Evol.">
        <title>Draft genome sequence of an aflatoxigenic Aspergillus species, A. bombycis.</title>
        <authorList>
            <person name="Moore G.G."/>
            <person name="Mack B.M."/>
            <person name="Beltz S.B."/>
            <person name="Gilbert M.K."/>
        </authorList>
    </citation>
    <scope>NUCLEOTIDE SEQUENCE [LARGE SCALE GENOMIC DNA]</scope>
    <source>
        <strain evidence="3">NRRL 26010</strain>
    </source>
</reference>
<dbReference type="InterPro" id="IPR053710">
    <property type="entry name" value="Arylamine_NAT_domain_sf"/>
</dbReference>